<reference evidence="3 4" key="1">
    <citation type="journal article" date="2013" name="Genome Announc.">
        <title>Complete Genome Sequence of the Porcine Strain Brachyspira pilosicoli P43/6/78(T.).</title>
        <authorList>
            <person name="Lin C."/>
            <person name="den Bakker H.C."/>
            <person name="Suzuki H."/>
            <person name="Lefebure T."/>
            <person name="Ponnala L."/>
            <person name="Sun Q."/>
            <person name="Stanhope M.J."/>
            <person name="Wiedmann M."/>
            <person name="Duhamel G.E."/>
        </authorList>
    </citation>
    <scope>NUCLEOTIDE SEQUENCE [LARGE SCALE GENOMIC DNA]</scope>
    <source>
        <strain evidence="3 4">P43/6/78</strain>
    </source>
</reference>
<dbReference type="GO" id="GO:0006633">
    <property type="term" value="P:fatty acid biosynthetic process"/>
    <property type="evidence" value="ECO:0007669"/>
    <property type="project" value="InterPro"/>
</dbReference>
<name>A0A3B6VMS1_BRAPL</name>
<evidence type="ECO:0000259" key="2">
    <source>
        <dbReference type="Pfam" id="PF19364"/>
    </source>
</evidence>
<dbReference type="Proteomes" id="UP000010793">
    <property type="component" value="Chromosome"/>
</dbReference>
<keyword evidence="4" id="KW-1185">Reference proteome</keyword>
<dbReference type="Pfam" id="PF09338">
    <property type="entry name" value="Gly_reductase"/>
    <property type="match status" value="1"/>
</dbReference>
<feature type="domain" description="Beta-ketoacyl-[acyl-carrier-protein] synthase III N-terminal" evidence="1">
    <location>
        <begin position="471"/>
        <end position="546"/>
    </location>
</feature>
<dbReference type="GO" id="GO:0050485">
    <property type="term" value="F:oxidoreductase activity, acting on X-H and Y-H to form an X-Y bond, with a disulfide as acceptor"/>
    <property type="evidence" value="ECO:0007669"/>
    <property type="project" value="InterPro"/>
</dbReference>
<accession>A0A3B6VMS1</accession>
<dbReference type="Pfam" id="PF08545">
    <property type="entry name" value="ACP_syn_III"/>
    <property type="match status" value="1"/>
</dbReference>
<dbReference type="InterPro" id="IPR016039">
    <property type="entry name" value="Thiolase-like"/>
</dbReference>
<dbReference type="Pfam" id="PF19364">
    <property type="entry name" value="DUF5940"/>
    <property type="match status" value="1"/>
</dbReference>
<dbReference type="InterPro" id="IPR013751">
    <property type="entry name" value="ACP_syn_III_N"/>
</dbReference>
<dbReference type="AlphaFoldDB" id="A0A3B6VMS1"/>
<dbReference type="CDD" id="cd00827">
    <property type="entry name" value="init_cond_enzymes"/>
    <property type="match status" value="1"/>
</dbReference>
<evidence type="ECO:0000259" key="1">
    <source>
        <dbReference type="Pfam" id="PF08545"/>
    </source>
</evidence>
<dbReference type="Gene3D" id="3.40.47.10">
    <property type="match status" value="1"/>
</dbReference>
<dbReference type="GO" id="GO:0004315">
    <property type="term" value="F:3-oxoacyl-[acyl-carrier-protein] synthase activity"/>
    <property type="evidence" value="ECO:0007669"/>
    <property type="project" value="InterPro"/>
</dbReference>
<dbReference type="KEGG" id="bpip:BPP43_05900"/>
<dbReference type="InterPro" id="IPR045984">
    <property type="entry name" value="DUF5940"/>
</dbReference>
<dbReference type="EMBL" id="CP002873">
    <property type="protein sequence ID" value="AGA66424.1"/>
    <property type="molecule type" value="Genomic_DNA"/>
</dbReference>
<protein>
    <submittedName>
        <fullName evidence="3">Glycine/sarcosine/betaine reductase component B alpha and beta GrdE</fullName>
    </submittedName>
</protein>
<dbReference type="NCBIfam" id="NF040746">
    <property type="entry name" value="reduct_C_beta"/>
    <property type="match status" value="1"/>
</dbReference>
<gene>
    <name evidence="3" type="ORF">BPP43_05900</name>
</gene>
<dbReference type="RefSeq" id="WP_015274405.1">
    <property type="nucleotide sequence ID" value="NC_019908.1"/>
</dbReference>
<dbReference type="InterPro" id="IPR015417">
    <property type="entry name" value="Gly_reductase_pB_sua/b"/>
</dbReference>
<sequence length="729" mass="78200">MKLELGEIYIKDIKLDKISKVENGVLYVNVDEITKMVLEDDKLKSVKIDVARPGESVRITPVKDVIEPRVKVEGKGGVFPGMISKVDTVGEGKTNVLKGAAVVTCGKIVGFQEGIIDMSGPGADYTPFSKLNNLCLVIEPVDNLEKHDYEAAVRGAGLKVATYLGQLAKEVKADKTFTYETKPIFEQAAMYPNLPKVGYVYMLQTQGLLHDTYVYGVDAKKIVPTFIYPTEVMDGAIVSGNCVSACDKNTTYHHLNNPVIKALYEKHGKDINFMGVIITNENVFLADKMRSSDWASKLAKYFGLDAVIISEEGFGNPDADLIMNCRKAEAFGIKTCIITDEYAGRDGSSQSLADSDVSANATVTAGNANIVINLPKAEGLYFNEKLVGCVKRAHDVDINLSAHVIFENLAVKASGVMALKELIRKKNVDPSSIDLVIECSEEACGDMNQRGGGNFAKSVAEIAGIPNATGFDIRGFCAAPSHALVTAASLVKAGSYKNVVIVAGGATAKLGMNGKSHVTKNLPIIEDILGAFAVLISENDGVHPIIRTDVLGRHTVATGSAPQAVMNSLVVNPLEKANLKVTDIDKYTVEMQNPDVTKPAGAGDVPEANYKMIAAIGVKKGDIERSQLAEFVEKHGMSGWAPTQGHIPSGVPYLGYAIEDIMAGKINRIMLIGKGSLFLGRMTNLFDGISVIIEKNNGDKGTGEGVSKEEVNKLIANAMRDFAKSMLGE</sequence>
<proteinExistence type="predicted"/>
<feature type="domain" description="DUF5940" evidence="2">
    <location>
        <begin position="564"/>
        <end position="728"/>
    </location>
</feature>
<organism evidence="3 4">
    <name type="scientific">Brachyspira pilosicoli P43/6/78</name>
    <dbReference type="NCBI Taxonomy" id="1042417"/>
    <lineage>
        <taxon>Bacteria</taxon>
        <taxon>Pseudomonadati</taxon>
        <taxon>Spirochaetota</taxon>
        <taxon>Spirochaetia</taxon>
        <taxon>Brachyspirales</taxon>
        <taxon>Brachyspiraceae</taxon>
        <taxon>Brachyspira</taxon>
    </lineage>
</organism>
<dbReference type="SUPFAM" id="SSF53901">
    <property type="entry name" value="Thiolase-like"/>
    <property type="match status" value="1"/>
</dbReference>
<evidence type="ECO:0000313" key="4">
    <source>
        <dbReference type="Proteomes" id="UP000010793"/>
    </source>
</evidence>
<evidence type="ECO:0000313" key="3">
    <source>
        <dbReference type="EMBL" id="AGA66424.1"/>
    </source>
</evidence>